<keyword evidence="3" id="KW-0067">ATP-binding</keyword>
<dbReference type="Gene3D" id="3.40.50.300">
    <property type="entry name" value="P-loop containing nucleotide triphosphate hydrolases"/>
    <property type="match status" value="1"/>
</dbReference>
<dbReference type="Pfam" id="PF23162">
    <property type="entry name" value="AEP_C962R"/>
    <property type="match status" value="1"/>
</dbReference>
<organism evidence="5">
    <name type="scientific">viral metagenome</name>
    <dbReference type="NCBI Taxonomy" id="1070528"/>
    <lineage>
        <taxon>unclassified sequences</taxon>
        <taxon>metagenomes</taxon>
        <taxon>organismal metagenomes</taxon>
    </lineage>
</organism>
<accession>A0A6C0CYH4</accession>
<dbReference type="InterPro" id="IPR056443">
    <property type="entry name" value="AEP_C962R"/>
</dbReference>
<dbReference type="GO" id="GO:0016817">
    <property type="term" value="F:hydrolase activity, acting on acid anhydrides"/>
    <property type="evidence" value="ECO:0007669"/>
    <property type="project" value="InterPro"/>
</dbReference>
<dbReference type="PANTHER" id="PTHR35372">
    <property type="entry name" value="ATP BINDING PROTEIN-RELATED"/>
    <property type="match status" value="1"/>
</dbReference>
<dbReference type="InterPro" id="IPR014819">
    <property type="entry name" value="PriCT_2"/>
</dbReference>
<keyword evidence="2" id="KW-0378">Hydrolase</keyword>
<dbReference type="InterPro" id="IPR014818">
    <property type="entry name" value="Phage/plasmid_primase_P4_C"/>
</dbReference>
<reference evidence="5" key="1">
    <citation type="journal article" date="2020" name="Nature">
        <title>Giant virus diversity and host interactions through global metagenomics.</title>
        <authorList>
            <person name="Schulz F."/>
            <person name="Roux S."/>
            <person name="Paez-Espino D."/>
            <person name="Jungbluth S."/>
            <person name="Walsh D.A."/>
            <person name="Denef V.J."/>
            <person name="McMahon K.D."/>
            <person name="Konstantinidis K.T."/>
            <person name="Eloe-Fadrosh E.A."/>
            <person name="Kyrpides N.C."/>
            <person name="Woyke T."/>
        </authorList>
    </citation>
    <scope>NUCLEOTIDE SEQUENCE</scope>
    <source>
        <strain evidence="5">GVMAG-M-3300023174-104</strain>
    </source>
</reference>
<evidence type="ECO:0000256" key="1">
    <source>
        <dbReference type="ARBA" id="ARBA00022741"/>
    </source>
</evidence>
<sequence length="948" mass="110978">MREWYSFLSKFMNDDKSRDSGSRPTHVTMLSPKNKKYLIPTTETDTMLDIYSKYYMDTPMGMLELSGSVMPVVADIDFKNEVTQSSSILVEEIFEFDFILYIATLFREVLAEIVDICPDDLCCFILQKKPYLQEKNERTYLKHGFHLHFPKIFLSKWTQEKELLPRLRLEYKKRNQYSHFSIDHFLDKGYCKGNGTPWLLYGSRKNELLEPYWITHLVSGQGLVMEEGQWERFFLDESYEIYRWDQESESPKAIELTMENLSYHLPRILSIQTHHRDNYVYEMRKEIQPLETVFQIQNSQLLNSQIQRQQTQKRLSSGVGGGHENMDDEEASFQINEEMVDDLMELLDISRSRDRNEWMYVGWVLFNIFRGRAQGFERWVQFSKRSPEMFDQRVCEYEWSKMIPKNLTLGSLKFLVKTDNPEMYSTVMERYSRIHIEKAMKLNGTHTDLALALYEKYECEYVCASIREKIWYRFQEPVWELNEEGVNLRSKISSEIVLNFEKMAMDFQQEMFRSEDKDDSGKFKKKRDACAKLIQNLKSAPYKKNIMTEAMEIFYHPKFISKLDSSPHLFAFANGVMDLKTFEFRAGRPQDFLSIHAPIKYRQDLTDFSDEIQGLRDFLQKIFPDKEVRDYFLDISSDIFMGGNRRKLFQIWSGVGNNGKSVVERLFESMLGQYAVKLPTSLIVGKRTQSSQACPELVRAGHGVRMAMIQEPGCKDIINIGILKELSGNDSFFARGLYQGGGEVNPMFKLVLICNDPPKIPGHDEATRNRIRIIPFESRFVDAEVAPEDPLEQLRQKVFPKDKDLLENIGGLYAEAFAWLLLKHYQTRPSSRPEPEKVKMATAKYMEKNDVYKQFCDEMMESPPTDTTSTTSTTTSKIFLSLNELYLVFKDWYRESIPNAAIPTKNDLKDHFTKEWGAPTRSSESKGNLGWPDYKLRDFTDNSTTFTV</sequence>
<dbReference type="PROSITE" id="PS51206">
    <property type="entry name" value="SF3_HELICASE_1"/>
    <property type="match status" value="1"/>
</dbReference>
<dbReference type="Pfam" id="PF08706">
    <property type="entry name" value="D5_N"/>
    <property type="match status" value="1"/>
</dbReference>
<dbReference type="AlphaFoldDB" id="A0A6C0CYH4"/>
<keyword evidence="1" id="KW-0547">Nucleotide-binding</keyword>
<dbReference type="SMART" id="SM00885">
    <property type="entry name" value="D5_N"/>
    <property type="match status" value="1"/>
</dbReference>
<dbReference type="InterPro" id="IPR006500">
    <property type="entry name" value="Helicase_put_C_phage/plasmid"/>
</dbReference>
<evidence type="ECO:0000256" key="2">
    <source>
        <dbReference type="ARBA" id="ARBA00022801"/>
    </source>
</evidence>
<dbReference type="GO" id="GO:0005524">
    <property type="term" value="F:ATP binding"/>
    <property type="evidence" value="ECO:0007669"/>
    <property type="project" value="UniProtKB-KW"/>
</dbReference>
<dbReference type="Pfam" id="PF08707">
    <property type="entry name" value="PriCT_2"/>
    <property type="match status" value="1"/>
</dbReference>
<dbReference type="PANTHER" id="PTHR35372:SF2">
    <property type="entry name" value="SF3 HELICASE DOMAIN-CONTAINING PROTEIN"/>
    <property type="match status" value="1"/>
</dbReference>
<proteinExistence type="predicted"/>
<name>A0A6C0CYH4_9ZZZZ</name>
<dbReference type="InterPro" id="IPR027417">
    <property type="entry name" value="P-loop_NTPase"/>
</dbReference>
<protein>
    <recommendedName>
        <fullName evidence="4">SF3 helicase domain-containing protein</fullName>
    </recommendedName>
</protein>
<dbReference type="InterPro" id="IPR014015">
    <property type="entry name" value="Helicase_SF3_DNA-vir"/>
</dbReference>
<dbReference type="EMBL" id="MN739518">
    <property type="protein sequence ID" value="QHT09876.1"/>
    <property type="molecule type" value="Genomic_DNA"/>
</dbReference>
<evidence type="ECO:0000259" key="4">
    <source>
        <dbReference type="PROSITE" id="PS51206"/>
    </source>
</evidence>
<dbReference type="InterPro" id="IPR051620">
    <property type="entry name" value="ORF904-like_C"/>
</dbReference>
<evidence type="ECO:0000256" key="3">
    <source>
        <dbReference type="ARBA" id="ARBA00022840"/>
    </source>
</evidence>
<dbReference type="NCBIfam" id="TIGR01613">
    <property type="entry name" value="primase_Cterm"/>
    <property type="match status" value="1"/>
</dbReference>
<feature type="domain" description="SF3 helicase" evidence="4">
    <location>
        <begin position="627"/>
        <end position="789"/>
    </location>
</feature>
<evidence type="ECO:0000313" key="5">
    <source>
        <dbReference type="EMBL" id="QHT09876.1"/>
    </source>
</evidence>